<protein>
    <recommendedName>
        <fullName evidence="1">Putative plant transposon protein domain-containing protein</fullName>
    </recommendedName>
</protein>
<evidence type="ECO:0000313" key="2">
    <source>
        <dbReference type="EMBL" id="MCE2055075.1"/>
    </source>
</evidence>
<organism evidence="2 3">
    <name type="scientific">Datura stramonium</name>
    <name type="common">Jimsonweed</name>
    <name type="synonym">Common thornapple</name>
    <dbReference type="NCBI Taxonomy" id="4076"/>
    <lineage>
        <taxon>Eukaryota</taxon>
        <taxon>Viridiplantae</taxon>
        <taxon>Streptophyta</taxon>
        <taxon>Embryophyta</taxon>
        <taxon>Tracheophyta</taxon>
        <taxon>Spermatophyta</taxon>
        <taxon>Magnoliopsida</taxon>
        <taxon>eudicotyledons</taxon>
        <taxon>Gunneridae</taxon>
        <taxon>Pentapetalae</taxon>
        <taxon>asterids</taxon>
        <taxon>lamiids</taxon>
        <taxon>Solanales</taxon>
        <taxon>Solanaceae</taxon>
        <taxon>Solanoideae</taxon>
        <taxon>Datureae</taxon>
        <taxon>Datura</taxon>
    </lineage>
</organism>
<accession>A0ABS8W1M4</accession>
<dbReference type="Pfam" id="PF20167">
    <property type="entry name" value="Transposase_32"/>
    <property type="match status" value="1"/>
</dbReference>
<dbReference type="InterPro" id="IPR046796">
    <property type="entry name" value="Transposase_32_dom"/>
</dbReference>
<name>A0ABS8W1M4_DATST</name>
<keyword evidence="3" id="KW-1185">Reference proteome</keyword>
<dbReference type="Proteomes" id="UP000823775">
    <property type="component" value="Unassembled WGS sequence"/>
</dbReference>
<evidence type="ECO:0000313" key="3">
    <source>
        <dbReference type="Proteomes" id="UP000823775"/>
    </source>
</evidence>
<reference evidence="2 3" key="1">
    <citation type="journal article" date="2021" name="BMC Genomics">
        <title>Datura genome reveals duplications of psychoactive alkaloid biosynthetic genes and high mutation rate following tissue culture.</title>
        <authorList>
            <person name="Rajewski A."/>
            <person name="Carter-House D."/>
            <person name="Stajich J."/>
            <person name="Litt A."/>
        </authorList>
    </citation>
    <scope>NUCLEOTIDE SEQUENCE [LARGE SCALE GENOMIC DNA]</scope>
    <source>
        <strain evidence="2">AR-01</strain>
    </source>
</reference>
<gene>
    <name evidence="2" type="ORF">HAX54_041893</name>
</gene>
<evidence type="ECO:0000259" key="1">
    <source>
        <dbReference type="Pfam" id="PF20167"/>
    </source>
</evidence>
<proteinExistence type="predicted"/>
<comment type="caution">
    <text evidence="2">The sequence shown here is derived from an EMBL/GenBank/DDBJ whole genome shotgun (WGS) entry which is preliminary data.</text>
</comment>
<feature type="domain" description="Putative plant transposon protein" evidence="1">
    <location>
        <begin position="3"/>
        <end position="134"/>
    </location>
</feature>
<sequence length="381" mass="42791">MSEAPGHYYPTIVCEFYANYIAVLEGLCKKRQKPLEVLTDGQPLWLVNTKDSEVHTNICSKVLVGSGLTSTIPNRGDNTLDEDRAVLVASLMSGFPLYMGVIITEEMNYREVKLSTSLHFPCLITQLCREAHVPILVGIDVETYATKKYDLEKSKDESIYELNLQKLILEVFGPSGQNTMKTETSTESTREATRGKLVYQAAPIHTFTMSTSGVTVTQPKGESTETFSSMPQSLQYAFTRVFRKADRQDKQLNLFDEQQGLFIDRAITATLEPYKHLHESEDDAPFVDLLGEKPKEAGKRLRNDIIDEGKSHKKKKHKHNKHEKAELKEFNNPVERHVTGATIHSESMTLAIPPPDIKATEATNASSGITPPQIVFRYSRV</sequence>
<dbReference type="EMBL" id="JACEIK010006095">
    <property type="protein sequence ID" value="MCE2055075.1"/>
    <property type="molecule type" value="Genomic_DNA"/>
</dbReference>